<dbReference type="GO" id="GO:0005886">
    <property type="term" value="C:plasma membrane"/>
    <property type="evidence" value="ECO:0007669"/>
    <property type="project" value="TreeGrafter"/>
</dbReference>
<dbReference type="AlphaFoldDB" id="B3EPJ1"/>
<dbReference type="PRINTS" id="PR00344">
    <property type="entry name" value="BCTRLSENSOR"/>
</dbReference>
<protein>
    <recommendedName>
        <fullName evidence="2">histidine kinase</fullName>
        <ecNumber evidence="2">2.7.13.3</ecNumber>
    </recommendedName>
</protein>
<feature type="transmembrane region" description="Helical" evidence="7">
    <location>
        <begin position="20"/>
        <end position="39"/>
    </location>
</feature>
<dbReference type="InterPro" id="IPR001789">
    <property type="entry name" value="Sig_transdc_resp-reg_receiver"/>
</dbReference>
<dbReference type="InterPro" id="IPR004358">
    <property type="entry name" value="Sig_transdc_His_kin-like_C"/>
</dbReference>
<gene>
    <name evidence="10" type="ordered locus">Cphamn1_0924</name>
</gene>
<dbReference type="eggNOG" id="COG0784">
    <property type="taxonomic scope" value="Bacteria"/>
</dbReference>
<dbReference type="eggNOG" id="COG2205">
    <property type="taxonomic scope" value="Bacteria"/>
</dbReference>
<dbReference type="PROSITE" id="PS50109">
    <property type="entry name" value="HIS_KIN"/>
    <property type="match status" value="1"/>
</dbReference>
<feature type="transmembrane region" description="Helical" evidence="7">
    <location>
        <begin position="51"/>
        <end position="68"/>
    </location>
</feature>
<dbReference type="Pfam" id="PF00072">
    <property type="entry name" value="Response_reg"/>
    <property type="match status" value="2"/>
</dbReference>
<proteinExistence type="predicted"/>
<comment type="catalytic activity">
    <reaction evidence="1">
        <text>ATP + protein L-histidine = ADP + protein N-phospho-L-histidine.</text>
        <dbReference type="EC" id="2.7.13.3"/>
    </reaction>
</comment>
<comment type="caution">
    <text evidence="6">Lacks conserved residue(s) required for the propagation of feature annotation.</text>
</comment>
<feature type="domain" description="Histidine kinase" evidence="8">
    <location>
        <begin position="198"/>
        <end position="424"/>
    </location>
</feature>
<evidence type="ECO:0000256" key="1">
    <source>
        <dbReference type="ARBA" id="ARBA00000085"/>
    </source>
</evidence>
<dbReference type="InterPro" id="IPR011006">
    <property type="entry name" value="CheY-like_superfamily"/>
</dbReference>
<dbReference type="STRING" id="331678.Cphamn1_0924"/>
<feature type="domain" description="Response regulatory" evidence="9">
    <location>
        <begin position="447"/>
        <end position="566"/>
    </location>
</feature>
<feature type="transmembrane region" description="Helical" evidence="7">
    <location>
        <begin position="158"/>
        <end position="178"/>
    </location>
</feature>
<dbReference type="EC" id="2.7.13.3" evidence="2"/>
<dbReference type="SUPFAM" id="SSF55874">
    <property type="entry name" value="ATPase domain of HSP90 chaperone/DNA topoisomerase II/histidine kinase"/>
    <property type="match status" value="1"/>
</dbReference>
<dbReference type="GO" id="GO:0009927">
    <property type="term" value="F:histidine phosphotransfer kinase activity"/>
    <property type="evidence" value="ECO:0007669"/>
    <property type="project" value="TreeGrafter"/>
</dbReference>
<dbReference type="SMART" id="SM00448">
    <property type="entry name" value="REC"/>
    <property type="match status" value="2"/>
</dbReference>
<dbReference type="Gene3D" id="3.40.50.2300">
    <property type="match status" value="2"/>
</dbReference>
<keyword evidence="7" id="KW-0812">Transmembrane</keyword>
<feature type="transmembrane region" description="Helical" evidence="7">
    <location>
        <begin position="133"/>
        <end position="152"/>
    </location>
</feature>
<name>B3EPJ1_CHLPB</name>
<dbReference type="CDD" id="cd17546">
    <property type="entry name" value="REC_hyHK_CKI1_RcsC-like"/>
    <property type="match status" value="2"/>
</dbReference>
<dbReference type="InterPro" id="IPR036890">
    <property type="entry name" value="HATPase_C_sf"/>
</dbReference>
<dbReference type="SUPFAM" id="SSF47384">
    <property type="entry name" value="Homodimeric domain of signal transducing histidine kinase"/>
    <property type="match status" value="1"/>
</dbReference>
<keyword evidence="7" id="KW-0472">Membrane</keyword>
<keyword evidence="7" id="KW-1133">Transmembrane helix</keyword>
<dbReference type="HOGENOM" id="CLU_000445_104_18_10"/>
<evidence type="ECO:0000256" key="5">
    <source>
        <dbReference type="ARBA" id="ARBA00022777"/>
    </source>
</evidence>
<dbReference type="InterPro" id="IPR005467">
    <property type="entry name" value="His_kinase_dom"/>
</dbReference>
<dbReference type="GO" id="GO:0000155">
    <property type="term" value="F:phosphorelay sensor kinase activity"/>
    <property type="evidence" value="ECO:0007669"/>
    <property type="project" value="InterPro"/>
</dbReference>
<dbReference type="Gene3D" id="1.10.287.130">
    <property type="match status" value="1"/>
</dbReference>
<dbReference type="InterPro" id="IPR036097">
    <property type="entry name" value="HisK_dim/P_sf"/>
</dbReference>
<dbReference type="SMART" id="SM00387">
    <property type="entry name" value="HATPase_c"/>
    <property type="match status" value="1"/>
</dbReference>
<evidence type="ECO:0000256" key="3">
    <source>
        <dbReference type="ARBA" id="ARBA00022553"/>
    </source>
</evidence>
<dbReference type="KEGG" id="cpb:Cphamn1_0924"/>
<evidence type="ECO:0000256" key="6">
    <source>
        <dbReference type="PROSITE-ProRule" id="PRU00169"/>
    </source>
</evidence>
<accession>B3EPJ1</accession>
<evidence type="ECO:0000256" key="7">
    <source>
        <dbReference type="SAM" id="Phobius"/>
    </source>
</evidence>
<feature type="transmembrane region" description="Helical" evidence="7">
    <location>
        <begin position="106"/>
        <end position="126"/>
    </location>
</feature>
<dbReference type="InterPro" id="IPR003661">
    <property type="entry name" value="HisK_dim/P_dom"/>
</dbReference>
<dbReference type="Pfam" id="PF02518">
    <property type="entry name" value="HATPase_c"/>
    <property type="match status" value="1"/>
</dbReference>
<dbReference type="SUPFAM" id="SSF52172">
    <property type="entry name" value="CheY-like"/>
    <property type="match status" value="2"/>
</dbReference>
<dbReference type="PROSITE" id="PS50110">
    <property type="entry name" value="RESPONSE_REGULATORY"/>
    <property type="match status" value="2"/>
</dbReference>
<dbReference type="eggNOG" id="COG3706">
    <property type="taxonomic scope" value="Bacteria"/>
</dbReference>
<organism evidence="10">
    <name type="scientific">Chlorobium phaeobacteroides (strain BS1)</name>
    <dbReference type="NCBI Taxonomy" id="331678"/>
    <lineage>
        <taxon>Bacteria</taxon>
        <taxon>Pseudomonadati</taxon>
        <taxon>Chlorobiota</taxon>
        <taxon>Chlorobiia</taxon>
        <taxon>Chlorobiales</taxon>
        <taxon>Chlorobiaceae</taxon>
        <taxon>Chlorobium/Pelodictyon group</taxon>
        <taxon>Chlorobium</taxon>
    </lineage>
</organism>
<dbReference type="CDD" id="cd00082">
    <property type="entry name" value="HisKA"/>
    <property type="match status" value="1"/>
</dbReference>
<evidence type="ECO:0000259" key="8">
    <source>
        <dbReference type="PROSITE" id="PS50109"/>
    </source>
</evidence>
<dbReference type="InterPro" id="IPR003594">
    <property type="entry name" value="HATPase_dom"/>
</dbReference>
<reference evidence="10" key="1">
    <citation type="submission" date="2008-06" db="EMBL/GenBank/DDBJ databases">
        <title>Complete sequence of Chlorobium phaeobacteroides BS1.</title>
        <authorList>
            <consortium name="US DOE Joint Genome Institute"/>
            <person name="Lucas S."/>
            <person name="Copeland A."/>
            <person name="Lapidus A."/>
            <person name="Glavina del Rio T."/>
            <person name="Dalin E."/>
            <person name="Tice H."/>
            <person name="Bruce D."/>
            <person name="Goodwin L."/>
            <person name="Pitluck S."/>
            <person name="Schmutz J."/>
            <person name="Larimer F."/>
            <person name="Land M."/>
            <person name="Hauser L."/>
            <person name="Kyrpides N."/>
            <person name="Ovchinnikova G."/>
            <person name="Li T."/>
            <person name="Liu Z."/>
            <person name="Zhao F."/>
            <person name="Overmann J."/>
            <person name="Bryant D.A."/>
            <person name="Richardson P."/>
        </authorList>
    </citation>
    <scope>NUCLEOTIDE SEQUENCE [LARGE SCALE GENOMIC DNA]</scope>
    <source>
        <strain evidence="10">BS1</strain>
    </source>
</reference>
<feature type="transmembrane region" description="Helical" evidence="7">
    <location>
        <begin position="318"/>
        <end position="335"/>
    </location>
</feature>
<dbReference type="Gene3D" id="3.30.565.10">
    <property type="entry name" value="Histidine kinase-like ATPase, C-terminal domain"/>
    <property type="match status" value="1"/>
</dbReference>
<keyword evidence="4" id="KW-0808">Transferase</keyword>
<feature type="transmembrane region" description="Helical" evidence="7">
    <location>
        <begin position="80"/>
        <end position="100"/>
    </location>
</feature>
<dbReference type="EMBL" id="CP001101">
    <property type="protein sequence ID" value="ACE03869.1"/>
    <property type="molecule type" value="Genomic_DNA"/>
</dbReference>
<evidence type="ECO:0000259" key="9">
    <source>
        <dbReference type="PROSITE" id="PS50110"/>
    </source>
</evidence>
<evidence type="ECO:0000256" key="2">
    <source>
        <dbReference type="ARBA" id="ARBA00012438"/>
    </source>
</evidence>
<evidence type="ECO:0000256" key="4">
    <source>
        <dbReference type="ARBA" id="ARBA00022679"/>
    </source>
</evidence>
<keyword evidence="3 6" id="KW-0597">Phosphoprotein</keyword>
<evidence type="ECO:0000313" key="10">
    <source>
        <dbReference type="EMBL" id="ACE03869.1"/>
    </source>
</evidence>
<sequence>MSMLSFIKTSFSRGTQVSRFNVMAAAALGAPAHLLFYVAYKYIFQLEYDSIILRLIAVALCLGVLFKLKNPDFLGRFFPVYWHTLLIFVLPFILTVMVLKNNFHEAWLYWEIFMIFVLISFVPNLLMFLFDLCVGVVAAFLFFLLTPPAIVLDPQFDIPPYVLLVVFSIVAGYVFSYSNRKGIVAQEKNSALQALAGSIAHEMRNPLGQVKFSFQSILEELPIHHADKVYEILTAQTLDTIYLRVAQGQIAVNRGVQVINMILDEVKDKPIDKSGFSFLSVEVITRKALDEYGYEDDHDRQKLSLECKGNFLIKADETMYVFVLFNLIMNAYYFIKNYPDAGISVRIEKGDSFNRVYVRDTGPGIPSENIGKLFEAYYTSGKKGGTGLGLAYCKRVMKAFGGDISCDSVEGEYTEFCLDFPVVSQQELLEFRQSMVTKYSDVFSGKRLLLVDDEVDDREPVKAYLSPYNVSIEEADNGKDAIDMLLKKRYDAILMNLNMPVMNGYEAAEAIRSGKAGSYAKNVPLIGHTAAPDYIARGKTEKVGMQGFVSKPIVESELISLLASALNGESCITQSDLSGVNVLLVDDSSFNRLVLRSILEKHNIGIVEAVSGKSAIEKLMQDDCSLILMDIQMPELDGIETTRYIRGSDFGCNSTVPIIGLSGESDEEDIRNALEAGMDDYMLKPVDSAVLISKIKKWGIC</sequence>
<feature type="modified residue" description="4-aspartylphosphate" evidence="6">
    <location>
        <position position="630"/>
    </location>
</feature>
<keyword evidence="5 10" id="KW-0418">Kinase</keyword>
<dbReference type="PANTHER" id="PTHR43047">
    <property type="entry name" value="TWO-COMPONENT HISTIDINE PROTEIN KINASE"/>
    <property type="match status" value="1"/>
</dbReference>
<feature type="domain" description="Response regulatory" evidence="9">
    <location>
        <begin position="581"/>
        <end position="699"/>
    </location>
</feature>